<reference evidence="1" key="2">
    <citation type="submission" date="2020-09" db="EMBL/GenBank/DDBJ databases">
        <authorList>
            <person name="Sun Q."/>
            <person name="Zhou Y."/>
        </authorList>
    </citation>
    <scope>NUCLEOTIDE SEQUENCE</scope>
    <source>
        <strain evidence="1">CGMCC 1.15519</strain>
    </source>
</reference>
<keyword evidence="2" id="KW-1185">Reference proteome</keyword>
<evidence type="ECO:0000313" key="1">
    <source>
        <dbReference type="EMBL" id="GGE19348.1"/>
    </source>
</evidence>
<sequence>MAERAGGEGAEQVGLVYEALGIAVAGVDAAPDLATGGGGHGGVGAIDIALLVVGLGPDVVLFRAAVARGVAQGDAAKIMLGAGGDVVDAGFAEVAVDKAVEGAARNADGSAGDGGEIGRRAGFGDAGGGVGVGVE</sequence>
<proteinExistence type="predicted"/>
<comment type="caution">
    <text evidence="1">The sequence shown here is derived from an EMBL/GenBank/DDBJ whole genome shotgun (WGS) entry which is preliminary data.</text>
</comment>
<dbReference type="Proteomes" id="UP000635071">
    <property type="component" value="Unassembled WGS sequence"/>
</dbReference>
<organism evidence="1 2">
    <name type="scientific">Sandarakinorhabdus glacialis</name>
    <dbReference type="NCBI Taxonomy" id="1614636"/>
    <lineage>
        <taxon>Bacteria</taxon>
        <taxon>Pseudomonadati</taxon>
        <taxon>Pseudomonadota</taxon>
        <taxon>Alphaproteobacteria</taxon>
        <taxon>Sphingomonadales</taxon>
        <taxon>Sphingosinicellaceae</taxon>
        <taxon>Sandarakinorhabdus</taxon>
    </lineage>
</organism>
<name>A0A916ZYS6_9SPHN</name>
<protein>
    <submittedName>
        <fullName evidence="1">Uncharacterized protein</fullName>
    </submittedName>
</protein>
<dbReference type="EMBL" id="BMJM01000011">
    <property type="protein sequence ID" value="GGE19348.1"/>
    <property type="molecule type" value="Genomic_DNA"/>
</dbReference>
<dbReference type="AlphaFoldDB" id="A0A916ZYS6"/>
<accession>A0A916ZYS6</accession>
<gene>
    <name evidence="1" type="ORF">GCM10011529_27370</name>
</gene>
<evidence type="ECO:0000313" key="2">
    <source>
        <dbReference type="Proteomes" id="UP000635071"/>
    </source>
</evidence>
<reference evidence="1" key="1">
    <citation type="journal article" date="2014" name="Int. J. Syst. Evol. Microbiol.">
        <title>Complete genome sequence of Corynebacterium casei LMG S-19264T (=DSM 44701T), isolated from a smear-ripened cheese.</title>
        <authorList>
            <consortium name="US DOE Joint Genome Institute (JGI-PGF)"/>
            <person name="Walter F."/>
            <person name="Albersmeier A."/>
            <person name="Kalinowski J."/>
            <person name="Ruckert C."/>
        </authorList>
    </citation>
    <scope>NUCLEOTIDE SEQUENCE</scope>
    <source>
        <strain evidence="1">CGMCC 1.15519</strain>
    </source>
</reference>